<evidence type="ECO:0000256" key="1">
    <source>
        <dbReference type="ARBA" id="ARBA00002378"/>
    </source>
</evidence>
<dbReference type="InterPro" id="IPR029014">
    <property type="entry name" value="NiFe-Hase_large"/>
</dbReference>
<name>A0A433SH30_9BURK</name>
<dbReference type="Gene3D" id="1.10.645.10">
    <property type="entry name" value="Cytochrome-c3 Hydrogenase, chain B"/>
    <property type="match status" value="1"/>
</dbReference>
<feature type="domain" description="NADH-quinone oxidoreductase subunit D" evidence="12">
    <location>
        <begin position="120"/>
        <end position="417"/>
    </location>
</feature>
<gene>
    <name evidence="10 13" type="primary">nuoD</name>
    <name evidence="13" type="ORF">CUZ56_00528</name>
</gene>
<evidence type="ECO:0000256" key="8">
    <source>
        <dbReference type="ARBA" id="ARBA00023075"/>
    </source>
</evidence>
<dbReference type="InterPro" id="IPR022885">
    <property type="entry name" value="NDH1_su_D/H"/>
</dbReference>
<dbReference type="GO" id="GO:0050136">
    <property type="term" value="F:NADH dehydrogenase (quinone) (non-electrogenic) activity"/>
    <property type="evidence" value="ECO:0007669"/>
    <property type="project" value="UniProtKB-UniRule"/>
</dbReference>
<keyword evidence="5 10" id="KW-0874">Quinone</keyword>
<comment type="catalytic activity">
    <reaction evidence="10">
        <text>a quinone + NADH + 5 H(+)(in) = a quinol + NAD(+) + 4 H(+)(out)</text>
        <dbReference type="Rhea" id="RHEA:57888"/>
        <dbReference type="ChEBI" id="CHEBI:15378"/>
        <dbReference type="ChEBI" id="CHEBI:24646"/>
        <dbReference type="ChEBI" id="CHEBI:57540"/>
        <dbReference type="ChEBI" id="CHEBI:57945"/>
        <dbReference type="ChEBI" id="CHEBI:132124"/>
    </reaction>
</comment>
<keyword evidence="3 10" id="KW-0813">Transport</keyword>
<comment type="caution">
    <text evidence="13">The sequence shown here is derived from an EMBL/GenBank/DDBJ whole genome shotgun (WGS) entry which is preliminary data.</text>
</comment>
<keyword evidence="4 10" id="KW-1003">Cell membrane</keyword>
<dbReference type="FunFam" id="1.10.645.10:FF:000005">
    <property type="entry name" value="NADH-quinone oxidoreductase subunit D"/>
    <property type="match status" value="1"/>
</dbReference>
<evidence type="ECO:0000256" key="6">
    <source>
        <dbReference type="ARBA" id="ARBA00022967"/>
    </source>
</evidence>
<dbReference type="Pfam" id="PF00346">
    <property type="entry name" value="Complex1_49kDa"/>
    <property type="match status" value="1"/>
</dbReference>
<organism evidence="13 14">
    <name type="scientific">Saezia sanguinis</name>
    <dbReference type="NCBI Taxonomy" id="1965230"/>
    <lineage>
        <taxon>Bacteria</taxon>
        <taxon>Pseudomonadati</taxon>
        <taxon>Pseudomonadota</taxon>
        <taxon>Betaproteobacteria</taxon>
        <taxon>Burkholderiales</taxon>
        <taxon>Saeziaceae</taxon>
        <taxon>Saezia</taxon>
    </lineage>
</organism>
<dbReference type="OrthoDB" id="9801496at2"/>
<dbReference type="GO" id="GO:0048038">
    <property type="term" value="F:quinone binding"/>
    <property type="evidence" value="ECO:0007669"/>
    <property type="project" value="UniProtKB-KW"/>
</dbReference>
<evidence type="ECO:0000256" key="5">
    <source>
        <dbReference type="ARBA" id="ARBA00022719"/>
    </source>
</evidence>
<dbReference type="InterPro" id="IPR014029">
    <property type="entry name" value="NADH_UbQ_OxRdtase_49kDa_CS"/>
</dbReference>
<dbReference type="RefSeq" id="WP_126977898.1">
    <property type="nucleotide sequence ID" value="NZ_CAWUGC010000018.1"/>
</dbReference>
<dbReference type="SUPFAM" id="SSF56762">
    <property type="entry name" value="HydB/Nqo4-like"/>
    <property type="match status" value="1"/>
</dbReference>
<evidence type="ECO:0000256" key="7">
    <source>
        <dbReference type="ARBA" id="ARBA00023027"/>
    </source>
</evidence>
<evidence type="ECO:0000256" key="10">
    <source>
        <dbReference type="HAMAP-Rule" id="MF_01358"/>
    </source>
</evidence>
<dbReference type="AlphaFoldDB" id="A0A433SH30"/>
<keyword evidence="14" id="KW-1185">Reference proteome</keyword>
<dbReference type="PANTHER" id="PTHR11993:SF10">
    <property type="entry name" value="NADH DEHYDROGENASE [UBIQUINONE] IRON-SULFUR PROTEIN 2, MITOCHONDRIAL"/>
    <property type="match status" value="1"/>
</dbReference>
<dbReference type="GO" id="GO:0051287">
    <property type="term" value="F:NAD binding"/>
    <property type="evidence" value="ECO:0007669"/>
    <property type="project" value="InterPro"/>
</dbReference>
<comment type="subcellular location">
    <subcellularLocation>
        <location evidence="10">Cell membrane</location>
        <topology evidence="10">Peripheral membrane protein</topology>
        <orientation evidence="10">Cytoplasmic side</orientation>
    </subcellularLocation>
</comment>
<comment type="subunit">
    <text evidence="10">NDH-1 is composed of 14 different subunits. Subunits NuoB, C, D, E, F, and G constitute the peripheral sector of the complex.</text>
</comment>
<keyword evidence="9 10" id="KW-0472">Membrane</keyword>
<keyword evidence="13" id="KW-0560">Oxidoreductase</keyword>
<keyword evidence="7 10" id="KW-0520">NAD</keyword>
<sequence length="417" mass="47536">MAEIKNYTLNFGPQHPAAHGVLRLVLELDGEVVERADPHIGLLHRGTEKLAETRTYLQNLPYMDRLDYVSMMCNEHAYCLAVEKLLGIKVPIRAQYIRVMFSEITRLANHLMFLGSHGLDCGAMNMMIYGMRDREDIFDMYEAVSGARMHAAYFRPGGVYRDLPDSMALYKESKIHNAKSTKRRNKPREGSLLDFIDEFAGRYHKNLDDYETLLTENRIWKQRTVGIGVVSPEEAKQLGFTGPMLRGSGILWDLRKHQPYEVYDRMDFDVPIGTNGDCYDRYLVRVEEMRQSVRIIKQCVDWLRVNPGPVITDDHKVAPPSRVEMKTSMESLIHHFKLFSEGMSAPEGEAYAGIEHPKGELGVYLISDGANKPYRFRLRSPGFVHLSAMDVMAKGHMLADVVAIIGTMDIVFGDVDR</sequence>
<proteinExistence type="inferred from homology"/>
<dbReference type="NCBIfam" id="TIGR01962">
    <property type="entry name" value="NuoD"/>
    <property type="match status" value="1"/>
</dbReference>
<protein>
    <recommendedName>
        <fullName evidence="10">NADH-quinone oxidoreductase subunit D</fullName>
        <ecNumber evidence="10">7.1.1.-</ecNumber>
    </recommendedName>
    <alternativeName>
        <fullName evidence="10">NADH dehydrogenase I subunit D</fullName>
    </alternativeName>
    <alternativeName>
        <fullName evidence="10">NDH-1 subunit D</fullName>
    </alternativeName>
</protein>
<keyword evidence="8 10" id="KW-0830">Ubiquinone</keyword>
<keyword evidence="6 10" id="KW-1278">Translocase</keyword>
<dbReference type="InterPro" id="IPR001135">
    <property type="entry name" value="NADH_Q_OxRdtase_suD"/>
</dbReference>
<evidence type="ECO:0000256" key="4">
    <source>
        <dbReference type="ARBA" id="ARBA00022475"/>
    </source>
</evidence>
<evidence type="ECO:0000313" key="14">
    <source>
        <dbReference type="Proteomes" id="UP000286947"/>
    </source>
</evidence>
<dbReference type="Proteomes" id="UP000286947">
    <property type="component" value="Unassembled WGS sequence"/>
</dbReference>
<evidence type="ECO:0000256" key="9">
    <source>
        <dbReference type="ARBA" id="ARBA00023136"/>
    </source>
</evidence>
<accession>A0A433SH30</accession>
<dbReference type="NCBIfam" id="NF004739">
    <property type="entry name" value="PRK06075.1"/>
    <property type="match status" value="1"/>
</dbReference>
<evidence type="ECO:0000256" key="3">
    <source>
        <dbReference type="ARBA" id="ARBA00022448"/>
    </source>
</evidence>
<comment type="function">
    <text evidence="1 10">NDH-1 shuttles electrons from NADH, via FMN and iron-sulfur (Fe-S) centers, to quinones in the respiratory chain. The immediate electron acceptor for the enzyme in this species is believed to be ubiquinone. Couples the redox reaction to proton translocation (for every two electrons transferred, four hydrogen ions are translocated across the cytoplasmic membrane), and thus conserves the redox energy in a proton gradient.</text>
</comment>
<dbReference type="HAMAP" id="MF_01358">
    <property type="entry name" value="NDH1_NuoD"/>
    <property type="match status" value="1"/>
</dbReference>
<dbReference type="PANTHER" id="PTHR11993">
    <property type="entry name" value="NADH-UBIQUINONE OXIDOREDUCTASE 49 KDA SUBUNIT"/>
    <property type="match status" value="1"/>
</dbReference>
<dbReference type="GO" id="GO:0005886">
    <property type="term" value="C:plasma membrane"/>
    <property type="evidence" value="ECO:0007669"/>
    <property type="project" value="UniProtKB-SubCell"/>
</dbReference>
<evidence type="ECO:0000313" key="13">
    <source>
        <dbReference type="EMBL" id="RUS68045.1"/>
    </source>
</evidence>
<evidence type="ECO:0000256" key="2">
    <source>
        <dbReference type="ARBA" id="ARBA00005769"/>
    </source>
</evidence>
<dbReference type="EC" id="7.1.1.-" evidence="10"/>
<evidence type="ECO:0000256" key="11">
    <source>
        <dbReference type="RuleBase" id="RU003685"/>
    </source>
</evidence>
<dbReference type="EMBL" id="PQSP01000001">
    <property type="protein sequence ID" value="RUS68045.1"/>
    <property type="molecule type" value="Genomic_DNA"/>
</dbReference>
<evidence type="ECO:0000259" key="12">
    <source>
        <dbReference type="Pfam" id="PF00346"/>
    </source>
</evidence>
<comment type="similarity">
    <text evidence="2 10 11">Belongs to the complex I 49 kDa subunit family.</text>
</comment>
<reference evidence="13 14" key="1">
    <citation type="submission" date="2018-01" db="EMBL/GenBank/DDBJ databases">
        <title>Saezia sanguinis gen. nov., sp. nov., in the order Burkholderiales isolated from human blood.</title>
        <authorList>
            <person name="Medina-Pascual M.J."/>
            <person name="Valdezate S."/>
            <person name="Monzon S."/>
            <person name="Cuesta I."/>
            <person name="Carrasco G."/>
            <person name="Villalon P."/>
            <person name="Saez-Nieto J.A."/>
        </authorList>
    </citation>
    <scope>NUCLEOTIDE SEQUENCE [LARGE SCALE GENOMIC DNA]</scope>
    <source>
        <strain evidence="13 14">CNM695-12</strain>
    </source>
</reference>
<dbReference type="PROSITE" id="PS00535">
    <property type="entry name" value="COMPLEX1_49K"/>
    <property type="match status" value="1"/>
</dbReference>